<dbReference type="InterPro" id="IPR029470">
    <property type="entry name" value="PDDEXK_4"/>
</dbReference>
<dbReference type="EMBL" id="CP162601">
    <property type="protein sequence ID" value="XDK25360.1"/>
    <property type="molecule type" value="Genomic_DNA"/>
</dbReference>
<organism evidence="1">
    <name type="scientific">Vibrio sp. HB236076</name>
    <dbReference type="NCBI Taxonomy" id="3232307"/>
    <lineage>
        <taxon>Bacteria</taxon>
        <taxon>Pseudomonadati</taxon>
        <taxon>Pseudomonadota</taxon>
        <taxon>Gammaproteobacteria</taxon>
        <taxon>Vibrionales</taxon>
        <taxon>Vibrionaceae</taxon>
        <taxon>Vibrio</taxon>
    </lineage>
</organism>
<dbReference type="KEGG" id="vih:AB0763_01555"/>
<sequence length="324" mass="37653">MNKPNLFRYATSELSQDAFLCWFLSWADPQYCQVDEALHQCALSFLKSLFSKHGKSLPTVNKVEITKQDSHIDVLCIVNDEFVVLIEDKTKTREHSDQLSRYFNEIKGRTYEVDNILPIYFKTFDQSCYRSIESNGYKVFSRKDFLDVLNKGDKINDSIFLDFRRHLQEIEKKVNSYLTTPPETWSGQAWAGFYMHLQKELGAGGWKSVANPSGGFMGFWCFGRDVDNSEVYVQLEEQQLCIKIKVPDKELRKTERSRWYKEIKNKAEQNGINLAKPSKFGLGKYMTVLVDQTDYISMNKEGCVDILDTVNNLRRVGKLLDFLE</sequence>
<dbReference type="Pfam" id="PF14281">
    <property type="entry name" value="PDDEXK_4"/>
    <property type="match status" value="1"/>
</dbReference>
<dbReference type="AlphaFoldDB" id="A0AB39HFD1"/>
<gene>
    <name evidence="1" type="ORF">AB0763_01555</name>
</gene>
<name>A0AB39HFD1_9VIBR</name>
<evidence type="ECO:0000313" key="1">
    <source>
        <dbReference type="EMBL" id="XDK25360.1"/>
    </source>
</evidence>
<reference evidence="1" key="1">
    <citation type="submission" date="2024-07" db="EMBL/GenBank/DDBJ databases">
        <title>Genome Analysis of a Potential Novel Vibrio Species Secreting pH- and Thermo-stable Alginate Lyase and its Application in Producing Alginate Oligosaccharides.</title>
        <authorList>
            <person name="Huang H."/>
            <person name="Bao K."/>
        </authorList>
    </citation>
    <scope>NUCLEOTIDE SEQUENCE</scope>
    <source>
        <strain evidence="1">HB236076</strain>
    </source>
</reference>
<accession>A0AB39HFD1</accession>
<dbReference type="RefSeq" id="WP_053809380.1">
    <property type="nucleotide sequence ID" value="NZ_CP162601.1"/>
</dbReference>
<protein>
    <submittedName>
        <fullName evidence="1">PD-(D/E)XK nuclease family protein</fullName>
    </submittedName>
</protein>
<proteinExistence type="predicted"/>